<protein>
    <submittedName>
        <fullName evidence="2">PRC-barrel domain-containing protein</fullName>
    </submittedName>
</protein>
<sequence length="168" mass="20477">MALYKLDEYYPNYQNEIFDGYEIKNFDVYAQDDKVGSVTNMMIDDEGHFRYFIVDTGFWVFGKKVLLPVGMARINYDYQRVYVPLLTKQQVQDLPEFTEDLALNRDYEERVRGVYRLYMTTPTTGFIYSADTYNYMHEPYFYDLNDQNLRMYEERFRARTNRRRTYIL</sequence>
<proteinExistence type="predicted"/>
<accession>A0A8J6XLR8</accession>
<reference evidence="2" key="1">
    <citation type="submission" date="2020-09" db="EMBL/GenBank/DDBJ databases">
        <title>Iningainema tapete sp. nov. (Scytonemataceae, Cyanobacteria) from greenhouses in central Florida (USA) produces two types of nodularin with biosynthetic potential for microcystin-LR and anabaenopeptins.</title>
        <authorList>
            <person name="Berthold D.E."/>
            <person name="Lefler F.W."/>
            <person name="Huang I.-S."/>
            <person name="Abdulla H."/>
            <person name="Zimba P.V."/>
            <person name="Laughinghouse H.D. IV."/>
        </authorList>
    </citation>
    <scope>NUCLEOTIDE SEQUENCE</scope>
    <source>
        <strain evidence="2">BLCCT55</strain>
    </source>
</reference>
<dbReference type="Pfam" id="PF05239">
    <property type="entry name" value="PRC"/>
    <property type="match status" value="1"/>
</dbReference>
<dbReference type="GO" id="GO:0030077">
    <property type="term" value="C:plasma membrane light-harvesting complex"/>
    <property type="evidence" value="ECO:0007669"/>
    <property type="project" value="InterPro"/>
</dbReference>
<comment type="caution">
    <text evidence="2">The sequence shown here is derived from an EMBL/GenBank/DDBJ whole genome shotgun (WGS) entry which is preliminary data.</text>
</comment>
<gene>
    <name evidence="2" type="ORF">ICL16_18405</name>
</gene>
<evidence type="ECO:0000313" key="2">
    <source>
        <dbReference type="EMBL" id="MBD2773989.1"/>
    </source>
</evidence>
<dbReference type="Proteomes" id="UP000629098">
    <property type="component" value="Unassembled WGS sequence"/>
</dbReference>
<dbReference type="Gene3D" id="3.90.50.10">
    <property type="entry name" value="Photosynthetic Reaction Center, subunit H, domain 2"/>
    <property type="match status" value="1"/>
</dbReference>
<dbReference type="InterPro" id="IPR014747">
    <property type="entry name" value="Bac_photo_RC_H_C"/>
</dbReference>
<evidence type="ECO:0000313" key="3">
    <source>
        <dbReference type="Proteomes" id="UP000629098"/>
    </source>
</evidence>
<name>A0A8J6XLR8_9CYAN</name>
<dbReference type="SUPFAM" id="SSF50346">
    <property type="entry name" value="PRC-barrel domain"/>
    <property type="match status" value="1"/>
</dbReference>
<dbReference type="GO" id="GO:0019684">
    <property type="term" value="P:photosynthesis, light reaction"/>
    <property type="evidence" value="ECO:0007669"/>
    <property type="project" value="InterPro"/>
</dbReference>
<evidence type="ECO:0000259" key="1">
    <source>
        <dbReference type="Pfam" id="PF05239"/>
    </source>
</evidence>
<organism evidence="2 3">
    <name type="scientific">Iningainema tapete BLCC-T55</name>
    <dbReference type="NCBI Taxonomy" id="2748662"/>
    <lineage>
        <taxon>Bacteria</taxon>
        <taxon>Bacillati</taxon>
        <taxon>Cyanobacteriota</taxon>
        <taxon>Cyanophyceae</taxon>
        <taxon>Nostocales</taxon>
        <taxon>Scytonemataceae</taxon>
        <taxon>Iningainema tapete</taxon>
    </lineage>
</organism>
<dbReference type="InterPro" id="IPR027275">
    <property type="entry name" value="PRC-brl_dom"/>
</dbReference>
<keyword evidence="3" id="KW-1185">Reference proteome</keyword>
<dbReference type="RefSeq" id="WP_190830431.1">
    <property type="nucleotide sequence ID" value="NZ_CAWPPI010000063.1"/>
</dbReference>
<feature type="domain" description="PRC-barrel" evidence="1">
    <location>
        <begin position="17"/>
        <end position="88"/>
    </location>
</feature>
<dbReference type="InterPro" id="IPR011033">
    <property type="entry name" value="PRC_barrel-like_sf"/>
</dbReference>
<dbReference type="AlphaFoldDB" id="A0A8J6XLR8"/>
<dbReference type="EMBL" id="JACXAE010000063">
    <property type="protein sequence ID" value="MBD2773989.1"/>
    <property type="molecule type" value="Genomic_DNA"/>
</dbReference>